<comment type="subcellular location">
    <subcellularLocation>
        <location evidence="1">Membrane</location>
        <topology evidence="1">Multi-pass membrane protein</topology>
    </subcellularLocation>
</comment>
<evidence type="ECO:0000259" key="10">
    <source>
        <dbReference type="PROSITE" id="PS50262"/>
    </source>
</evidence>
<feature type="transmembrane region" description="Helical" evidence="9">
    <location>
        <begin position="20"/>
        <end position="39"/>
    </location>
</feature>
<dbReference type="RefSeq" id="XP_028986569.1">
    <property type="nucleotide sequence ID" value="XM_029130736.3"/>
</dbReference>
<accession>A0A6P7KY70</accession>
<organism evidence="11 12">
    <name type="scientific">Betta splendens</name>
    <name type="common">Siamese fighting fish</name>
    <dbReference type="NCBI Taxonomy" id="158456"/>
    <lineage>
        <taxon>Eukaryota</taxon>
        <taxon>Metazoa</taxon>
        <taxon>Chordata</taxon>
        <taxon>Craniata</taxon>
        <taxon>Vertebrata</taxon>
        <taxon>Euteleostomi</taxon>
        <taxon>Actinopterygii</taxon>
        <taxon>Neopterygii</taxon>
        <taxon>Teleostei</taxon>
        <taxon>Neoteleostei</taxon>
        <taxon>Acanthomorphata</taxon>
        <taxon>Anabantaria</taxon>
        <taxon>Anabantiformes</taxon>
        <taxon>Anabantoidei</taxon>
        <taxon>Osphronemidae</taxon>
        <taxon>Betta</taxon>
    </lineage>
</organism>
<dbReference type="PRINTS" id="PR00237">
    <property type="entry name" value="GPCRRHODOPSN"/>
</dbReference>
<dbReference type="InterPro" id="IPR000276">
    <property type="entry name" value="GPCR_Rhodpsn"/>
</dbReference>
<gene>
    <name evidence="12 13" type="primary">gpr35b</name>
</gene>
<evidence type="ECO:0000313" key="12">
    <source>
        <dbReference type="RefSeq" id="XP_028986569.1"/>
    </source>
</evidence>
<feature type="transmembrane region" description="Helical" evidence="9">
    <location>
        <begin position="171"/>
        <end position="198"/>
    </location>
</feature>
<dbReference type="GO" id="GO:0035025">
    <property type="term" value="P:positive regulation of Rho protein signal transduction"/>
    <property type="evidence" value="ECO:0007669"/>
    <property type="project" value="TreeGrafter"/>
</dbReference>
<evidence type="ECO:0000256" key="3">
    <source>
        <dbReference type="ARBA" id="ARBA00022989"/>
    </source>
</evidence>
<name>A0A6P7KY70_BETSP</name>
<dbReference type="KEGG" id="bspl:114843901"/>
<feature type="transmembrane region" description="Helical" evidence="9">
    <location>
        <begin position="127"/>
        <end position="147"/>
    </location>
</feature>
<dbReference type="OrthoDB" id="6086428at2759"/>
<reference evidence="12 13" key="1">
    <citation type="submission" date="2025-04" db="UniProtKB">
        <authorList>
            <consortium name="RefSeq"/>
        </authorList>
    </citation>
    <scope>IDENTIFICATION</scope>
</reference>
<dbReference type="PANTHER" id="PTHR24232:SF101">
    <property type="entry name" value="G-PROTEIN COUPLED RECEPTOR 35-LIKE"/>
    <property type="match status" value="1"/>
</dbReference>
<keyword evidence="7" id="KW-0325">Glycoprotein</keyword>
<dbReference type="Pfam" id="PF00001">
    <property type="entry name" value="7tm_1"/>
    <property type="match status" value="1"/>
</dbReference>
<evidence type="ECO:0000256" key="6">
    <source>
        <dbReference type="ARBA" id="ARBA00023170"/>
    </source>
</evidence>
<dbReference type="GO" id="GO:0007200">
    <property type="term" value="P:phospholipase C-activating G protein-coupled receptor signaling pathway"/>
    <property type="evidence" value="ECO:0007669"/>
    <property type="project" value="TreeGrafter"/>
</dbReference>
<evidence type="ECO:0000256" key="5">
    <source>
        <dbReference type="ARBA" id="ARBA00023136"/>
    </source>
</evidence>
<evidence type="ECO:0000256" key="7">
    <source>
        <dbReference type="ARBA" id="ARBA00023180"/>
    </source>
</evidence>
<dbReference type="GeneID" id="114843901"/>
<protein>
    <submittedName>
        <fullName evidence="12 13">G-protein coupled receptor 35</fullName>
    </submittedName>
</protein>
<keyword evidence="4" id="KW-0297">G-protein coupled receptor</keyword>
<dbReference type="InParanoid" id="A0A6P7KY70"/>
<dbReference type="PROSITE" id="PS50262">
    <property type="entry name" value="G_PROTEIN_RECEP_F1_2"/>
    <property type="match status" value="1"/>
</dbReference>
<feature type="transmembrane region" description="Helical" evidence="9">
    <location>
        <begin position="77"/>
        <end position="106"/>
    </location>
</feature>
<proteinExistence type="predicted"/>
<dbReference type="GO" id="GO:0005886">
    <property type="term" value="C:plasma membrane"/>
    <property type="evidence" value="ECO:0007669"/>
    <property type="project" value="TreeGrafter"/>
</dbReference>
<dbReference type="GeneTree" id="ENSGT01040000240444"/>
<dbReference type="SUPFAM" id="SSF81321">
    <property type="entry name" value="Family A G protein-coupled receptor-like"/>
    <property type="match status" value="1"/>
</dbReference>
<sequence length="283" mass="32898">MGANSTNATCVVDNLQCLSYSPLFVLGFLVNAAAARAFASKRLSWTETHIYMLNLVVADTALVLFLPFRIYDALYCLPTTTLCTLLIFIHFINMYASIMTTMAISVHRYLTVRFPLQARSWRRKKETAVVVCLLIWVFLVTVCAAFRTENYPEQLWTCYVRRKDHPLRLEFLLILLLVGFLVPLMIIVFCATQIIYILSKEEDRLEEKKKTVGVVMANMIVFIVCYTPIHVGFLINFLYHAPEHWQTRHIPAHMYFQVSEWVASTNCFFDSISYYFLLKQFYS</sequence>
<evidence type="ECO:0000256" key="9">
    <source>
        <dbReference type="SAM" id="Phobius"/>
    </source>
</evidence>
<evidence type="ECO:0000256" key="4">
    <source>
        <dbReference type="ARBA" id="ARBA00023040"/>
    </source>
</evidence>
<dbReference type="Proteomes" id="UP000515150">
    <property type="component" value="Chromosome 17"/>
</dbReference>
<dbReference type="PANTHER" id="PTHR24232">
    <property type="entry name" value="G-PROTEIN COUPLED RECEPTOR"/>
    <property type="match status" value="1"/>
</dbReference>
<evidence type="ECO:0000313" key="11">
    <source>
        <dbReference type="Proteomes" id="UP000515150"/>
    </source>
</evidence>
<feature type="transmembrane region" description="Helical" evidence="9">
    <location>
        <begin position="219"/>
        <end position="241"/>
    </location>
</feature>
<dbReference type="CTD" id="101882856"/>
<evidence type="ECO:0000256" key="8">
    <source>
        <dbReference type="ARBA" id="ARBA00023224"/>
    </source>
</evidence>
<keyword evidence="5 9" id="KW-0472">Membrane</keyword>
<keyword evidence="8" id="KW-0807">Transducer</keyword>
<dbReference type="AlphaFoldDB" id="A0A6P7KY70"/>
<keyword evidence="6 12" id="KW-0675">Receptor</keyword>
<evidence type="ECO:0000256" key="1">
    <source>
        <dbReference type="ARBA" id="ARBA00004141"/>
    </source>
</evidence>
<dbReference type="RefSeq" id="XP_055359905.1">
    <property type="nucleotide sequence ID" value="XM_055503930.1"/>
</dbReference>
<evidence type="ECO:0000256" key="2">
    <source>
        <dbReference type="ARBA" id="ARBA00022692"/>
    </source>
</evidence>
<keyword evidence="3 9" id="KW-1133">Transmembrane helix</keyword>
<dbReference type="Gene3D" id="1.20.1070.10">
    <property type="entry name" value="Rhodopsin 7-helix transmembrane proteins"/>
    <property type="match status" value="1"/>
</dbReference>
<keyword evidence="2 9" id="KW-0812">Transmembrane</keyword>
<evidence type="ECO:0000313" key="13">
    <source>
        <dbReference type="RefSeq" id="XP_055359905.1"/>
    </source>
</evidence>
<dbReference type="InterPro" id="IPR017452">
    <property type="entry name" value="GPCR_Rhodpsn_7TM"/>
</dbReference>
<feature type="domain" description="G-protein coupled receptors family 1 profile" evidence="10">
    <location>
        <begin position="30"/>
        <end position="274"/>
    </location>
</feature>
<dbReference type="GO" id="GO:0004930">
    <property type="term" value="F:G protein-coupled receptor activity"/>
    <property type="evidence" value="ECO:0007669"/>
    <property type="project" value="UniProtKB-KW"/>
</dbReference>
<feature type="transmembrane region" description="Helical" evidence="9">
    <location>
        <begin position="51"/>
        <end position="71"/>
    </location>
</feature>
<keyword evidence="11" id="KW-1185">Reference proteome</keyword>